<dbReference type="HAMAP" id="MF_00917">
    <property type="entry name" value="QueE"/>
    <property type="match status" value="1"/>
</dbReference>
<keyword evidence="3 8" id="KW-0479">Metal-binding</keyword>
<comment type="function">
    <text evidence="8">Catalyzes the complex heterocyclic radical-mediated conversion of 6-carboxy-5,6,7,8-tetrahydropterin (CPH4) to 7-carboxy-7-deazaguanine (CDG), a step common to the biosynthetic pathways of all 7-deazapurine-containing compounds.</text>
</comment>
<evidence type="ECO:0000256" key="5">
    <source>
        <dbReference type="ARBA" id="ARBA00023004"/>
    </source>
</evidence>
<evidence type="ECO:0000313" key="10">
    <source>
        <dbReference type="EMBL" id="NVO84237.1"/>
    </source>
</evidence>
<dbReference type="Gene3D" id="3.20.20.70">
    <property type="entry name" value="Aldolase class I"/>
    <property type="match status" value="1"/>
</dbReference>
<dbReference type="InterPro" id="IPR058240">
    <property type="entry name" value="rSAM_sf"/>
</dbReference>
<comment type="caution">
    <text evidence="10">The sequence shown here is derived from an EMBL/GenBank/DDBJ whole genome shotgun (WGS) entry which is preliminary data.</text>
</comment>
<comment type="cofactor">
    <cofactor evidence="8">
        <name>Mg(2+)</name>
        <dbReference type="ChEBI" id="CHEBI:18420"/>
    </cofactor>
</comment>
<evidence type="ECO:0000256" key="4">
    <source>
        <dbReference type="ARBA" id="ARBA00022842"/>
    </source>
</evidence>
<evidence type="ECO:0000256" key="7">
    <source>
        <dbReference type="ARBA" id="ARBA00023239"/>
    </source>
</evidence>
<dbReference type="SFLD" id="SFLDS00029">
    <property type="entry name" value="Radical_SAM"/>
    <property type="match status" value="1"/>
</dbReference>
<evidence type="ECO:0000256" key="3">
    <source>
        <dbReference type="ARBA" id="ARBA00022723"/>
    </source>
</evidence>
<comment type="similarity">
    <text evidence="8">Belongs to the radical SAM superfamily. 7-carboxy-7-deazaguanine synthase family.</text>
</comment>
<keyword evidence="7 8" id="KW-0456">Lyase</keyword>
<dbReference type="Proteomes" id="UP000626554">
    <property type="component" value="Unassembled WGS sequence"/>
</dbReference>
<feature type="binding site" evidence="8">
    <location>
        <position position="41"/>
    </location>
    <ligand>
        <name>substrate</name>
    </ligand>
</feature>
<dbReference type="EC" id="4.3.99.3" evidence="8"/>
<keyword evidence="8" id="KW-0671">Queuosine biosynthesis</keyword>
<feature type="binding site" evidence="8">
    <location>
        <begin position="51"/>
        <end position="53"/>
    </location>
    <ligand>
        <name>S-adenosyl-L-methionine</name>
        <dbReference type="ChEBI" id="CHEBI:59789"/>
    </ligand>
</feature>
<dbReference type="EMBL" id="JABKAV010000009">
    <property type="protein sequence ID" value="NVO84237.1"/>
    <property type="molecule type" value="Genomic_DNA"/>
</dbReference>
<feature type="binding site" evidence="8">
    <location>
        <position position="86"/>
    </location>
    <ligand>
        <name>substrate</name>
    </ligand>
</feature>
<evidence type="ECO:0000256" key="8">
    <source>
        <dbReference type="HAMAP-Rule" id="MF_00917"/>
    </source>
</evidence>
<dbReference type="PROSITE" id="PS51918">
    <property type="entry name" value="RADICAL_SAM"/>
    <property type="match status" value="1"/>
</dbReference>
<comment type="subunit">
    <text evidence="8">Homodimer.</text>
</comment>
<keyword evidence="5 8" id="KW-0408">Iron</keyword>
<comment type="pathway">
    <text evidence="8">Purine metabolism; 7-cyano-7-deazaguanine biosynthesis.</text>
</comment>
<dbReference type="InterPro" id="IPR024924">
    <property type="entry name" value="7-CO-7-deazaguanine_synth-like"/>
</dbReference>
<feature type="binding site" evidence="8">
    <location>
        <position position="212"/>
    </location>
    <ligand>
        <name>substrate</name>
    </ligand>
</feature>
<feature type="binding site" evidence="8">
    <location>
        <begin position="26"/>
        <end position="28"/>
    </location>
    <ligand>
        <name>substrate</name>
    </ligand>
</feature>
<name>A0ABX2Q3A6_9BACT</name>
<reference evidence="10 11" key="1">
    <citation type="submission" date="2020-05" db="EMBL/GenBank/DDBJ databases">
        <title>Hymenobacter terrestris sp. nov. and Hymenobacter lapidiphilus sp. nov., isolated from regoliths in Antarctica.</title>
        <authorList>
            <person name="Sedlacek I."/>
            <person name="Pantucek R."/>
            <person name="Zeman M."/>
            <person name="Holochova P."/>
            <person name="Kralova S."/>
            <person name="Stankova E."/>
            <person name="Sedo O."/>
            <person name="Micenkova L."/>
            <person name="Svec P."/>
            <person name="Gupta V."/>
            <person name="Sood U."/>
            <person name="Korpole U.S."/>
            <person name="Lal R."/>
        </authorList>
    </citation>
    <scope>NUCLEOTIDE SEQUENCE [LARGE SCALE GENOMIC DNA]</scope>
    <source>
        <strain evidence="10 11">P5252</strain>
    </source>
</reference>
<gene>
    <name evidence="8" type="primary">queE</name>
    <name evidence="10" type="ORF">HW556_05035</name>
</gene>
<evidence type="ECO:0000256" key="6">
    <source>
        <dbReference type="ARBA" id="ARBA00023014"/>
    </source>
</evidence>
<dbReference type="PIRSF" id="PIRSF000370">
    <property type="entry name" value="QueE"/>
    <property type="match status" value="1"/>
</dbReference>
<dbReference type="PANTHER" id="PTHR42836">
    <property type="entry name" value="7-CARBOXY-7-DEAZAGUANINE SYNTHASE"/>
    <property type="match status" value="1"/>
</dbReference>
<feature type="binding site" evidence="8">
    <location>
        <position position="88"/>
    </location>
    <ligand>
        <name>S-adenosyl-L-methionine</name>
        <dbReference type="ChEBI" id="CHEBI:59789"/>
    </ligand>
</feature>
<protein>
    <recommendedName>
        <fullName evidence="8">7-carboxy-7-deazaguanine synthase</fullName>
        <shortName evidence="8">CDG synthase</shortName>
        <ecNumber evidence="8">4.3.99.3</ecNumber>
    </recommendedName>
    <alternativeName>
        <fullName evidence="8">Queuosine biosynthesis protein QueE</fullName>
    </alternativeName>
</protein>
<evidence type="ECO:0000256" key="2">
    <source>
        <dbReference type="ARBA" id="ARBA00022691"/>
    </source>
</evidence>
<feature type="domain" description="Radical SAM core" evidence="9">
    <location>
        <begin position="32"/>
        <end position="212"/>
    </location>
</feature>
<feature type="binding site" evidence="8">
    <location>
        <position position="49"/>
    </location>
    <ligand>
        <name>[4Fe-4S] cluster</name>
        <dbReference type="ChEBI" id="CHEBI:49883"/>
        <note>4Fe-4S-S-AdoMet</note>
    </ligand>
</feature>
<keyword evidence="4 8" id="KW-0460">Magnesium</keyword>
<evidence type="ECO:0000256" key="1">
    <source>
        <dbReference type="ARBA" id="ARBA00022485"/>
    </source>
</evidence>
<keyword evidence="1 8" id="KW-0004">4Fe-4S</keyword>
<dbReference type="InterPro" id="IPR007197">
    <property type="entry name" value="rSAM"/>
</dbReference>
<organism evidence="10 11">
    <name type="scientific">Hymenobacter terrestris</name>
    <dbReference type="NCBI Taxonomy" id="2748310"/>
    <lineage>
        <taxon>Bacteria</taxon>
        <taxon>Pseudomonadati</taxon>
        <taxon>Bacteroidota</taxon>
        <taxon>Cytophagia</taxon>
        <taxon>Cytophagales</taxon>
        <taxon>Hymenobacteraceae</taxon>
        <taxon>Hymenobacter</taxon>
    </lineage>
</organism>
<keyword evidence="2 8" id="KW-0949">S-adenosyl-L-methionine</keyword>
<keyword evidence="6 8" id="KW-0411">Iron-sulfur</keyword>
<proteinExistence type="inferred from homology"/>
<dbReference type="InterPro" id="IPR013785">
    <property type="entry name" value="Aldolase_TIM"/>
</dbReference>
<comment type="cofactor">
    <cofactor evidence="8">
        <name>S-adenosyl-L-methionine</name>
        <dbReference type="ChEBI" id="CHEBI:59789"/>
    </cofactor>
    <text evidence="8">Binds 1 S-adenosyl-L-methionine per subunit.</text>
</comment>
<feature type="binding site" evidence="8">
    <location>
        <position position="52"/>
    </location>
    <ligand>
        <name>[4Fe-4S] cluster</name>
        <dbReference type="ChEBI" id="CHEBI:49883"/>
        <note>4Fe-4S-S-AdoMet</note>
    </ligand>
</feature>
<dbReference type="PANTHER" id="PTHR42836:SF1">
    <property type="entry name" value="7-CARBOXY-7-DEAZAGUANINE SYNTHASE"/>
    <property type="match status" value="1"/>
</dbReference>
<comment type="cofactor">
    <cofactor evidence="8">
        <name>[4Fe-4S] cluster</name>
        <dbReference type="ChEBI" id="CHEBI:49883"/>
    </cofactor>
    <text evidence="8">Binds 1 [4Fe-4S] cluster. The cluster is coordinated with 3 cysteines and an exchangeable S-adenosyl-L-methionine.</text>
</comment>
<evidence type="ECO:0000313" key="11">
    <source>
        <dbReference type="Proteomes" id="UP000626554"/>
    </source>
</evidence>
<comment type="catalytic activity">
    <reaction evidence="8">
        <text>6-carboxy-5,6,7,8-tetrahydropterin + H(+) = 7-carboxy-7-carbaguanine + NH4(+)</text>
        <dbReference type="Rhea" id="RHEA:27974"/>
        <dbReference type="ChEBI" id="CHEBI:15378"/>
        <dbReference type="ChEBI" id="CHEBI:28938"/>
        <dbReference type="ChEBI" id="CHEBI:61032"/>
        <dbReference type="ChEBI" id="CHEBI:61036"/>
        <dbReference type="EC" id="4.3.99.3"/>
    </reaction>
</comment>
<sequence>MLHQLPVTSVTPAATSLPVMEQFYTIQGEGYNTGRAAYFIRLGGCDVGCVWCDVKESWPLDAHPRHALTDLVTAVTAHPGRNVVVTGGEPLMHELGPLTAALQQAGCQTWIETSGAYPLSGNWNWICVSPKKFKAPLPSVLVAAHELKIVVFNKSDFAWAEEHAEQVGPDCRLYLQPEWSKAASMTPLIVEYVKANPHWQVSLQTHKYLDIP</sequence>
<keyword evidence="11" id="KW-1185">Reference proteome</keyword>
<feature type="binding site" evidence="8">
    <location>
        <begin position="129"/>
        <end position="131"/>
    </location>
    <ligand>
        <name>S-adenosyl-L-methionine</name>
        <dbReference type="ChEBI" id="CHEBI:59789"/>
    </ligand>
</feature>
<accession>A0ABX2Q3A6</accession>
<dbReference type="SUPFAM" id="SSF102114">
    <property type="entry name" value="Radical SAM enzymes"/>
    <property type="match status" value="1"/>
</dbReference>
<evidence type="ECO:0000259" key="9">
    <source>
        <dbReference type="PROSITE" id="PS51918"/>
    </source>
</evidence>
<feature type="binding site" evidence="8">
    <location>
        <position position="45"/>
    </location>
    <ligand>
        <name>[4Fe-4S] cluster</name>
        <dbReference type="ChEBI" id="CHEBI:49883"/>
        <note>4Fe-4S-S-AdoMet</note>
    </ligand>
</feature>
<comment type="caution">
    <text evidence="8">Lacks conserved residue(s) required for the propagation of feature annotation.</text>
</comment>